<reference evidence="1 2" key="1">
    <citation type="submission" date="2022-06" db="EMBL/GenBank/DDBJ databases">
        <title>Halomicroarcula sp. a new haloarchaeum isolate from saline soil.</title>
        <authorList>
            <person name="Strakova D."/>
            <person name="Galisteo C."/>
            <person name="Sanchez-Porro C."/>
            <person name="Ventosa A."/>
        </authorList>
    </citation>
    <scope>NUCLEOTIDE SEQUENCE [LARGE SCALE GENOMIC DNA]</scope>
    <source>
        <strain evidence="1 2">S3CR25-11</strain>
    </source>
</reference>
<gene>
    <name evidence="1" type="ORF">NDI86_21705</name>
</gene>
<dbReference type="RefSeq" id="WP_310902387.1">
    <property type="nucleotide sequence ID" value="NZ_JAMQOS010000010.1"/>
</dbReference>
<comment type="caution">
    <text evidence="1">The sequence shown here is derived from an EMBL/GenBank/DDBJ whole genome shotgun (WGS) entry which is preliminary data.</text>
</comment>
<name>A0ABU2FX48_9EURY</name>
<protein>
    <submittedName>
        <fullName evidence="1">Uncharacterized protein</fullName>
    </submittedName>
</protein>
<proteinExistence type="predicted"/>
<dbReference type="Proteomes" id="UP001268864">
    <property type="component" value="Unassembled WGS sequence"/>
</dbReference>
<evidence type="ECO:0000313" key="2">
    <source>
        <dbReference type="Proteomes" id="UP001268864"/>
    </source>
</evidence>
<dbReference type="EMBL" id="JAMQOS010000010">
    <property type="protein sequence ID" value="MDS0284721.1"/>
    <property type="molecule type" value="Genomic_DNA"/>
</dbReference>
<keyword evidence="2" id="KW-1185">Reference proteome</keyword>
<evidence type="ECO:0000313" key="1">
    <source>
        <dbReference type="EMBL" id="MDS0284721.1"/>
    </source>
</evidence>
<accession>A0ABU2FX48</accession>
<organism evidence="1 2">
    <name type="scientific">Haloarcula onubensis</name>
    <dbReference type="NCBI Taxonomy" id="2950539"/>
    <lineage>
        <taxon>Archaea</taxon>
        <taxon>Methanobacteriati</taxon>
        <taxon>Methanobacteriota</taxon>
        <taxon>Stenosarchaea group</taxon>
        <taxon>Halobacteria</taxon>
        <taxon>Halobacteriales</taxon>
        <taxon>Haloarculaceae</taxon>
        <taxon>Haloarcula</taxon>
    </lineage>
</organism>
<sequence>MNLRKRAKAVAGLLAVIVLLGLIAADTMDASITLTLEDKILLLSLIASLLGLDKLADAFPVPGVTQSPEERDDSE</sequence>